<reference evidence="2 3" key="1">
    <citation type="journal article" date="2018" name="Front. Plant Sci.">
        <title>Red Clover (Trifolium pratense) and Zigzag Clover (T. medium) - A Picture of Genomic Similarities and Differences.</title>
        <authorList>
            <person name="Dluhosova J."/>
            <person name="Istvanek J."/>
            <person name="Nedelnik J."/>
            <person name="Repkova J."/>
        </authorList>
    </citation>
    <scope>NUCLEOTIDE SEQUENCE [LARGE SCALE GENOMIC DNA]</scope>
    <source>
        <strain evidence="3">cv. 10/8</strain>
        <tissue evidence="2">Leaf</tissue>
    </source>
</reference>
<evidence type="ECO:0000313" key="3">
    <source>
        <dbReference type="Proteomes" id="UP000265520"/>
    </source>
</evidence>
<evidence type="ECO:0000313" key="2">
    <source>
        <dbReference type="EMBL" id="MCI49803.1"/>
    </source>
</evidence>
<dbReference type="EMBL" id="LXQA010407063">
    <property type="protein sequence ID" value="MCI49803.1"/>
    <property type="molecule type" value="Genomic_DNA"/>
</dbReference>
<evidence type="ECO:0000256" key="1">
    <source>
        <dbReference type="SAM" id="MobiDB-lite"/>
    </source>
</evidence>
<proteinExistence type="predicted"/>
<feature type="region of interest" description="Disordered" evidence="1">
    <location>
        <begin position="42"/>
        <end position="63"/>
    </location>
</feature>
<dbReference type="Proteomes" id="UP000265520">
    <property type="component" value="Unassembled WGS sequence"/>
</dbReference>
<feature type="non-terminal residue" evidence="2">
    <location>
        <position position="101"/>
    </location>
</feature>
<keyword evidence="3" id="KW-1185">Reference proteome</keyword>
<sequence length="101" mass="11427">VITTLCRLRDVPAEEDIDAISSPERPLGRTYFQKAVRDFEAAQAAAAPQPAAQQGQHQVPPHIPQQHQFSDFELGMAATLYEQHYRMDWRLPRFSPPLMAA</sequence>
<protein>
    <submittedName>
        <fullName evidence="2">Uncharacterized protein</fullName>
    </submittedName>
</protein>
<accession>A0A392SLP5</accession>
<feature type="non-terminal residue" evidence="2">
    <location>
        <position position="1"/>
    </location>
</feature>
<name>A0A392SLP5_9FABA</name>
<dbReference type="AlphaFoldDB" id="A0A392SLP5"/>
<comment type="caution">
    <text evidence="2">The sequence shown here is derived from an EMBL/GenBank/DDBJ whole genome shotgun (WGS) entry which is preliminary data.</text>
</comment>
<organism evidence="2 3">
    <name type="scientific">Trifolium medium</name>
    <dbReference type="NCBI Taxonomy" id="97028"/>
    <lineage>
        <taxon>Eukaryota</taxon>
        <taxon>Viridiplantae</taxon>
        <taxon>Streptophyta</taxon>
        <taxon>Embryophyta</taxon>
        <taxon>Tracheophyta</taxon>
        <taxon>Spermatophyta</taxon>
        <taxon>Magnoliopsida</taxon>
        <taxon>eudicotyledons</taxon>
        <taxon>Gunneridae</taxon>
        <taxon>Pentapetalae</taxon>
        <taxon>rosids</taxon>
        <taxon>fabids</taxon>
        <taxon>Fabales</taxon>
        <taxon>Fabaceae</taxon>
        <taxon>Papilionoideae</taxon>
        <taxon>50 kb inversion clade</taxon>
        <taxon>NPAAA clade</taxon>
        <taxon>Hologalegina</taxon>
        <taxon>IRL clade</taxon>
        <taxon>Trifolieae</taxon>
        <taxon>Trifolium</taxon>
    </lineage>
</organism>